<dbReference type="AlphaFoldDB" id="A0A1Y3BJQ9"/>
<organism evidence="1 2">
    <name type="scientific">Euroglyphus maynei</name>
    <name type="common">Mayne's house dust mite</name>
    <dbReference type="NCBI Taxonomy" id="6958"/>
    <lineage>
        <taxon>Eukaryota</taxon>
        <taxon>Metazoa</taxon>
        <taxon>Ecdysozoa</taxon>
        <taxon>Arthropoda</taxon>
        <taxon>Chelicerata</taxon>
        <taxon>Arachnida</taxon>
        <taxon>Acari</taxon>
        <taxon>Acariformes</taxon>
        <taxon>Sarcoptiformes</taxon>
        <taxon>Astigmata</taxon>
        <taxon>Psoroptidia</taxon>
        <taxon>Analgoidea</taxon>
        <taxon>Pyroglyphidae</taxon>
        <taxon>Pyroglyphinae</taxon>
        <taxon>Euroglyphus</taxon>
    </lineage>
</organism>
<dbReference type="EMBL" id="MUJZ01014713">
    <property type="protein sequence ID" value="OTF81221.1"/>
    <property type="molecule type" value="Genomic_DNA"/>
</dbReference>
<accession>A0A1Y3BJQ9</accession>
<dbReference type="Proteomes" id="UP000194236">
    <property type="component" value="Unassembled WGS sequence"/>
</dbReference>
<evidence type="ECO:0000313" key="2">
    <source>
        <dbReference type="Proteomes" id="UP000194236"/>
    </source>
</evidence>
<gene>
    <name evidence="1" type="ORF">BLA29_015289</name>
</gene>
<evidence type="ECO:0000313" key="1">
    <source>
        <dbReference type="EMBL" id="OTF81221.1"/>
    </source>
</evidence>
<sequence>MKVEAPHKTLVNRFKLNEYFNET</sequence>
<protein>
    <submittedName>
        <fullName evidence="1">Uncharacterized protein</fullName>
    </submittedName>
</protein>
<proteinExistence type="predicted"/>
<feature type="non-terminal residue" evidence="1">
    <location>
        <position position="23"/>
    </location>
</feature>
<name>A0A1Y3BJQ9_EURMA</name>
<comment type="caution">
    <text evidence="1">The sequence shown here is derived from an EMBL/GenBank/DDBJ whole genome shotgun (WGS) entry which is preliminary data.</text>
</comment>
<reference evidence="1 2" key="1">
    <citation type="submission" date="2017-03" db="EMBL/GenBank/DDBJ databases">
        <title>Genome Survey of Euroglyphus maynei.</title>
        <authorList>
            <person name="Arlian L.G."/>
            <person name="Morgan M.S."/>
            <person name="Rider S.D."/>
        </authorList>
    </citation>
    <scope>NUCLEOTIDE SEQUENCE [LARGE SCALE GENOMIC DNA]</scope>
    <source>
        <strain evidence="1">Arlian Lab</strain>
        <tissue evidence="1">Whole body</tissue>
    </source>
</reference>
<keyword evidence="2" id="KW-1185">Reference proteome</keyword>